<organism evidence="2 3">
    <name type="scientific">Fistulifera solaris</name>
    <name type="common">Oleaginous diatom</name>
    <dbReference type="NCBI Taxonomy" id="1519565"/>
    <lineage>
        <taxon>Eukaryota</taxon>
        <taxon>Sar</taxon>
        <taxon>Stramenopiles</taxon>
        <taxon>Ochrophyta</taxon>
        <taxon>Bacillariophyta</taxon>
        <taxon>Bacillariophyceae</taxon>
        <taxon>Bacillariophycidae</taxon>
        <taxon>Naviculales</taxon>
        <taxon>Naviculaceae</taxon>
        <taxon>Fistulifera</taxon>
    </lineage>
</organism>
<evidence type="ECO:0000256" key="1">
    <source>
        <dbReference type="SAM" id="SignalP"/>
    </source>
</evidence>
<evidence type="ECO:0000313" key="2">
    <source>
        <dbReference type="EMBL" id="GAX17475.1"/>
    </source>
</evidence>
<comment type="caution">
    <text evidence="2">The sequence shown here is derived from an EMBL/GenBank/DDBJ whole genome shotgun (WGS) entry which is preliminary data.</text>
</comment>
<feature type="signal peptide" evidence="1">
    <location>
        <begin position="1"/>
        <end position="21"/>
    </location>
</feature>
<reference evidence="2 3" key="1">
    <citation type="journal article" date="2015" name="Plant Cell">
        <title>Oil accumulation by the oleaginous diatom Fistulifera solaris as revealed by the genome and transcriptome.</title>
        <authorList>
            <person name="Tanaka T."/>
            <person name="Maeda Y."/>
            <person name="Veluchamy A."/>
            <person name="Tanaka M."/>
            <person name="Abida H."/>
            <person name="Marechal E."/>
            <person name="Bowler C."/>
            <person name="Muto M."/>
            <person name="Sunaga Y."/>
            <person name="Tanaka M."/>
            <person name="Yoshino T."/>
            <person name="Taniguchi T."/>
            <person name="Fukuda Y."/>
            <person name="Nemoto M."/>
            <person name="Matsumoto M."/>
            <person name="Wong P.S."/>
            <person name="Aburatani S."/>
            <person name="Fujibuchi W."/>
        </authorList>
    </citation>
    <scope>NUCLEOTIDE SEQUENCE [LARGE SCALE GENOMIC DNA]</scope>
    <source>
        <strain evidence="2 3">JPCC DA0580</strain>
    </source>
</reference>
<gene>
    <name evidence="2" type="ORF">FisN_5Hh126</name>
</gene>
<accession>A0A1Z5JTW2</accession>
<dbReference type="AlphaFoldDB" id="A0A1Z5JTW2"/>
<dbReference type="EMBL" id="BDSP01000117">
    <property type="protein sequence ID" value="GAX17475.1"/>
    <property type="molecule type" value="Genomic_DNA"/>
</dbReference>
<feature type="chain" id="PRO_5013210124" description="SnoaL-like domain-containing protein" evidence="1">
    <location>
        <begin position="22"/>
        <end position="265"/>
    </location>
</feature>
<evidence type="ECO:0008006" key="4">
    <source>
        <dbReference type="Google" id="ProtNLM"/>
    </source>
</evidence>
<protein>
    <recommendedName>
        <fullName evidence="4">SnoaL-like domain-containing protein</fullName>
    </recommendedName>
</protein>
<dbReference type="Proteomes" id="UP000198406">
    <property type="component" value="Unassembled WGS sequence"/>
</dbReference>
<keyword evidence="3" id="KW-1185">Reference proteome</keyword>
<sequence>MIGRRSKVGILAWILLSVVHAFQPPHRCGRRIIFGSGQQCLRAEKNDNDNSMMEYRNAATNLLSNFMKKEDEIASTDPLFNIDFSAPKFSKKVSLEVLAQLLDAELYEREWFVTGNVNPIYFSENFLFQDPDVRLEGIEAYARGVNKLFDQETSRAEIISTKVNPDVPNTITCTWRLSGKANIGPGLTIKPYIVYTDLKVDPESGLIVFQEDRFNLPQWDILLSSLFPFLIGVVTAPPAPPVEPRTVIKPVMKDEFSWPKLKFFL</sequence>
<dbReference type="PANTHER" id="PTHR34123:SF1">
    <property type="entry name" value="OS04G0578200 PROTEIN"/>
    <property type="match status" value="1"/>
</dbReference>
<dbReference type="OrthoDB" id="348976at2759"/>
<proteinExistence type="predicted"/>
<dbReference type="PANTHER" id="PTHR34123">
    <property type="entry name" value="OS04G0578200 PROTEIN"/>
    <property type="match status" value="1"/>
</dbReference>
<dbReference type="InParanoid" id="A0A1Z5JTW2"/>
<keyword evidence="1" id="KW-0732">Signal</keyword>
<evidence type="ECO:0000313" key="3">
    <source>
        <dbReference type="Proteomes" id="UP000198406"/>
    </source>
</evidence>
<name>A0A1Z5JTW2_FISSO</name>